<dbReference type="Gene3D" id="3.30.70.1440">
    <property type="entry name" value="Multidrug efflux transporter AcrB pore domain"/>
    <property type="match status" value="1"/>
</dbReference>
<dbReference type="InterPro" id="IPR001036">
    <property type="entry name" value="Acrflvin-R"/>
</dbReference>
<dbReference type="EMBL" id="AP021888">
    <property type="protein sequence ID" value="BBP44607.1"/>
    <property type="molecule type" value="Genomic_DNA"/>
</dbReference>
<feature type="transmembrane region" description="Helical" evidence="1">
    <location>
        <begin position="345"/>
        <end position="364"/>
    </location>
</feature>
<feature type="transmembrane region" description="Helical" evidence="1">
    <location>
        <begin position="371"/>
        <end position="391"/>
    </location>
</feature>
<feature type="transmembrane region" description="Helical" evidence="1">
    <location>
        <begin position="557"/>
        <end position="579"/>
    </location>
</feature>
<dbReference type="SUPFAM" id="SSF82693">
    <property type="entry name" value="Multidrug efflux transporter AcrB pore domain, PN1, PN2, PC1 and PC2 subdomains"/>
    <property type="match status" value="3"/>
</dbReference>
<feature type="transmembrane region" description="Helical" evidence="1">
    <location>
        <begin position="890"/>
        <end position="910"/>
    </location>
</feature>
<reference evidence="3" key="1">
    <citation type="submission" date="2019-11" db="EMBL/GenBank/DDBJ databases">
        <title>Isolation and characterization of two novel species in the genus Thiomicrorhabdus.</title>
        <authorList>
            <person name="Mochizuki J."/>
            <person name="Kojima H."/>
            <person name="Fukui M."/>
        </authorList>
    </citation>
    <scope>NUCLEOTIDE SEQUENCE [LARGE SCALE GENOMIC DNA]</scope>
    <source>
        <strain evidence="3">AkT22</strain>
    </source>
</reference>
<accession>A0A6F8PRE9</accession>
<dbReference type="PRINTS" id="PR00702">
    <property type="entry name" value="ACRIFLAVINRP"/>
</dbReference>
<organism evidence="2 3">
    <name type="scientific">Thiosulfativibrio zosterae</name>
    <dbReference type="NCBI Taxonomy" id="2675053"/>
    <lineage>
        <taxon>Bacteria</taxon>
        <taxon>Pseudomonadati</taxon>
        <taxon>Pseudomonadota</taxon>
        <taxon>Gammaproteobacteria</taxon>
        <taxon>Thiotrichales</taxon>
        <taxon>Piscirickettsiaceae</taxon>
        <taxon>Thiosulfativibrio</taxon>
    </lineage>
</organism>
<dbReference type="Gene3D" id="3.30.70.1320">
    <property type="entry name" value="Multidrug efflux transporter AcrB pore domain like"/>
    <property type="match status" value="1"/>
</dbReference>
<keyword evidence="1" id="KW-0812">Transmembrane</keyword>
<feature type="transmembrane region" description="Helical" evidence="1">
    <location>
        <begin position="944"/>
        <end position="964"/>
    </location>
</feature>
<gene>
    <name evidence="2" type="ORF">THMIRHAT_23530</name>
</gene>
<feature type="transmembrane region" description="Helical" evidence="1">
    <location>
        <begin position="397"/>
        <end position="421"/>
    </location>
</feature>
<evidence type="ECO:0000313" key="3">
    <source>
        <dbReference type="Proteomes" id="UP000501466"/>
    </source>
</evidence>
<feature type="transmembrane region" description="Helical" evidence="1">
    <location>
        <begin position="993"/>
        <end position="1013"/>
    </location>
</feature>
<feature type="transmembrane region" description="Helical" evidence="1">
    <location>
        <begin position="917"/>
        <end position="938"/>
    </location>
</feature>
<dbReference type="PANTHER" id="PTHR32063:SF18">
    <property type="entry name" value="CATION EFFLUX SYSTEM PROTEIN"/>
    <property type="match status" value="1"/>
</dbReference>
<dbReference type="SUPFAM" id="SSF82714">
    <property type="entry name" value="Multidrug efflux transporter AcrB TolC docking domain, DN and DC subdomains"/>
    <property type="match status" value="2"/>
</dbReference>
<evidence type="ECO:0000256" key="1">
    <source>
        <dbReference type="SAM" id="Phobius"/>
    </source>
</evidence>
<dbReference type="Proteomes" id="UP000501466">
    <property type="component" value="Chromosome"/>
</dbReference>
<keyword evidence="3" id="KW-1185">Reference proteome</keyword>
<dbReference type="Gene3D" id="3.30.70.1430">
    <property type="entry name" value="Multidrug efflux transporter AcrB pore domain"/>
    <property type="match status" value="2"/>
</dbReference>
<proteinExistence type="predicted"/>
<feature type="transmembrane region" description="Helical" evidence="1">
    <location>
        <begin position="473"/>
        <end position="497"/>
    </location>
</feature>
<dbReference type="PANTHER" id="PTHR32063">
    <property type="match status" value="1"/>
</dbReference>
<feature type="transmembrane region" description="Helical" evidence="1">
    <location>
        <begin position="16"/>
        <end position="34"/>
    </location>
</feature>
<dbReference type="Gene3D" id="3.30.2090.10">
    <property type="entry name" value="Multidrug efflux transporter AcrB TolC docking domain, DN and DC subdomains"/>
    <property type="match status" value="2"/>
</dbReference>
<dbReference type="GO" id="GO:0005886">
    <property type="term" value="C:plasma membrane"/>
    <property type="evidence" value="ECO:0007669"/>
    <property type="project" value="TreeGrafter"/>
</dbReference>
<feature type="transmembrane region" description="Helical" evidence="1">
    <location>
        <begin position="1019"/>
        <end position="1043"/>
    </location>
</feature>
<keyword evidence="1" id="KW-0472">Membrane</keyword>
<sequence length="1049" mass="114924">MMNRWNVSAYAVKEQSLTLYFIIVVALAGIYAFLHMGRAEDPSFNINTMVVSATWPGATAAEMQDQVADPLEKRLEEILYFDRVETKARAGRVDLLVTFAENTPMDMTQELYYQVRKRLGDEASRLPKGVIGPVFNDDFEDVFFTLYSLTADNWPQDKLVREADKLQIALRQVQGVKKVSLLGEQAPKLFIDLDTVRISQMGLNLTQVQQAIDAQLAVTSAGFIETQGPRLYIRLKSDQLNLSAHEQNVLRLQNTPLLLGTQQILLKDIAEIKQGFEEPPSYVIRNKGEPALLVGVVMKPKVDGLKLEAALQSFEKAYEQQLPLGLKIEKVTNQADAIHGAVSTFQLKFVTALGVVLVVSLLALGFRAGLIVSLAVPLTLGMTFLFMYLNGLNFDRITLGALIISLGLLVDDAIIAIEMMLVKMEEGMDKAKAAAYAWTVTAAPMLVGTLVTVVGFLPIGLAQSRVGEYAGGIFWVLGITLIASWIVAVTFTPYLGVKLLPNPNPNPKPNLDSKTTSTLKGIKPGQNSAENVHKSVYDSKGYRALRQVITGCLRYKFVVVAITLLLFVLAAVGMGKFVAKQFFPSSDRPELMVDVTLPEGTAIQVTDAVTQRLEALINGHEEVKSLSSYIGQGAPRFFLALNPEMPNSAFAKIIVVTHDKNARDALQSKLQTLINQGAFPEARVRVHPLLFGPPVAWPVTFRVVGPDAQELRRIAEDLRQLIAKQDFAIDPHLQWGQRAPILNVVFNNARLAQLGLTPQAVAQQLQAQLQGVAVSQVRDHIRTLAVILRADQATRTQVAQLNGLMIQTPSGQSLPLEQLGKLEVDFEEPILERRNRELYLSVNSEVIPGVQPPVATALIQAQMQPLIDALPFGYRIDVGGSVEESAKGEFSIQAMMPVMLLVLTLLLMVYLKSFSSLFMVMVTAPLGLIGAVAAMILFNQPFGFVANLGLIGLGGILMRNTLILTGQIDENLKHGLDMSEAVIDATIRRARPVVLTAVAAMLAFIPLTTSTFWGPMAYVLIGGIGVGTFLTLLFLPALYAVWFRVKIVS</sequence>
<dbReference type="GO" id="GO:0042910">
    <property type="term" value="F:xenobiotic transmembrane transporter activity"/>
    <property type="evidence" value="ECO:0007669"/>
    <property type="project" value="TreeGrafter"/>
</dbReference>
<name>A0A6F8PRE9_9GAMM</name>
<dbReference type="SUPFAM" id="SSF82866">
    <property type="entry name" value="Multidrug efflux transporter AcrB transmembrane domain"/>
    <property type="match status" value="2"/>
</dbReference>
<dbReference type="InterPro" id="IPR027463">
    <property type="entry name" value="AcrB_DN_DC_subdom"/>
</dbReference>
<feature type="transmembrane region" description="Helical" evidence="1">
    <location>
        <begin position="433"/>
        <end position="461"/>
    </location>
</feature>
<protein>
    <submittedName>
        <fullName evidence="2">Multidrug transporter</fullName>
    </submittedName>
</protein>
<dbReference type="AlphaFoldDB" id="A0A6F8PRE9"/>
<dbReference type="Gene3D" id="1.20.1640.10">
    <property type="entry name" value="Multidrug efflux transporter AcrB transmembrane domain"/>
    <property type="match status" value="2"/>
</dbReference>
<dbReference type="Pfam" id="PF00873">
    <property type="entry name" value="ACR_tran"/>
    <property type="match status" value="1"/>
</dbReference>
<dbReference type="KEGG" id="tzo:THMIRHAT_23530"/>
<dbReference type="RefSeq" id="WP_243831455.1">
    <property type="nucleotide sequence ID" value="NZ_AP021888.1"/>
</dbReference>
<evidence type="ECO:0000313" key="2">
    <source>
        <dbReference type="EMBL" id="BBP44607.1"/>
    </source>
</evidence>
<keyword evidence="1" id="KW-1133">Transmembrane helix</keyword>